<dbReference type="PANTHER" id="PTHR12570:SF85">
    <property type="entry name" value="DUF803 DOMAIN MEMBRANE PROTEIN (AFU_ORTHOLOGUE AFUA_1G15880)"/>
    <property type="match status" value="1"/>
</dbReference>
<keyword evidence="7" id="KW-1185">Reference proteome</keyword>
<evidence type="ECO:0000256" key="3">
    <source>
        <dbReference type="ARBA" id="ARBA00022989"/>
    </source>
</evidence>
<evidence type="ECO:0000256" key="5">
    <source>
        <dbReference type="SAM" id="Phobius"/>
    </source>
</evidence>
<dbReference type="EMBL" id="JADGJQ010000070">
    <property type="protein sequence ID" value="KAJ3173421.1"/>
    <property type="molecule type" value="Genomic_DNA"/>
</dbReference>
<sequence length="360" mass="38550">MTLENKYVGLILALSSSFLIGTSFIITKLGLLDAARTHGGNAGESYSYLQNHKWWAGMVTMVLGEVANFLAYAYAPAILVTPLGAGSVVVSAILASFFLNEELGREGKVGAALCIIGSVVIILHAPAEPDIETVDEILNYALQPGFLTYMLLVAIVSIFLIYKVAPVWGKRSMMVYISICSLVGSVSVMAVKGFGTAMRVTFTGQNQFVYPSTYVFLLTVVGCAMVQMNYFNKALDLFSTNRVTPIYYVFFSTATIIASVLLFRGFEQASGRDVVSMFCGFLTIFVGVFQLNSHRNSSPPAGGTAAGGGGMDKFSSASRRNSLSAAGLATALVNEAHLLKTFDEESAPLRDLSVDGDESE</sequence>
<name>A0AAD5TEL4_9FUNG</name>
<feature type="transmembrane region" description="Helical" evidence="5">
    <location>
        <begin position="214"/>
        <end position="231"/>
    </location>
</feature>
<protein>
    <recommendedName>
        <fullName evidence="8">Magnesium transporter</fullName>
    </recommendedName>
</protein>
<feature type="transmembrane region" description="Helical" evidence="5">
    <location>
        <begin position="71"/>
        <end position="97"/>
    </location>
</feature>
<feature type="transmembrane region" description="Helical" evidence="5">
    <location>
        <begin position="109"/>
        <end position="126"/>
    </location>
</feature>
<comment type="caution">
    <text evidence="6">The sequence shown here is derived from an EMBL/GenBank/DDBJ whole genome shotgun (WGS) entry which is preliminary data.</text>
</comment>
<evidence type="ECO:0000256" key="1">
    <source>
        <dbReference type="ARBA" id="ARBA00004141"/>
    </source>
</evidence>
<feature type="transmembrane region" description="Helical" evidence="5">
    <location>
        <begin position="7"/>
        <end position="26"/>
    </location>
</feature>
<evidence type="ECO:0000313" key="6">
    <source>
        <dbReference type="EMBL" id="KAJ3173421.1"/>
    </source>
</evidence>
<comment type="subcellular location">
    <subcellularLocation>
        <location evidence="1">Membrane</location>
        <topology evidence="1">Multi-pass membrane protein</topology>
    </subcellularLocation>
</comment>
<feature type="transmembrane region" description="Helical" evidence="5">
    <location>
        <begin position="174"/>
        <end position="194"/>
    </location>
</feature>
<accession>A0AAD5TEL4</accession>
<evidence type="ECO:0000256" key="4">
    <source>
        <dbReference type="ARBA" id="ARBA00023136"/>
    </source>
</evidence>
<dbReference type="InterPro" id="IPR008521">
    <property type="entry name" value="Mg_trans_NIPA"/>
</dbReference>
<dbReference type="Pfam" id="PF05653">
    <property type="entry name" value="Mg_trans_NIPA"/>
    <property type="match status" value="1"/>
</dbReference>
<feature type="transmembrane region" description="Helical" evidence="5">
    <location>
        <begin position="274"/>
        <end position="291"/>
    </location>
</feature>
<keyword evidence="2 5" id="KW-0812">Transmembrane</keyword>
<organism evidence="6 7">
    <name type="scientific">Geranomyces variabilis</name>
    <dbReference type="NCBI Taxonomy" id="109894"/>
    <lineage>
        <taxon>Eukaryota</taxon>
        <taxon>Fungi</taxon>
        <taxon>Fungi incertae sedis</taxon>
        <taxon>Chytridiomycota</taxon>
        <taxon>Chytridiomycota incertae sedis</taxon>
        <taxon>Chytridiomycetes</taxon>
        <taxon>Spizellomycetales</taxon>
        <taxon>Powellomycetaceae</taxon>
        <taxon>Geranomyces</taxon>
    </lineage>
</organism>
<proteinExistence type="predicted"/>
<keyword evidence="4 5" id="KW-0472">Membrane</keyword>
<evidence type="ECO:0000256" key="2">
    <source>
        <dbReference type="ARBA" id="ARBA00022692"/>
    </source>
</evidence>
<dbReference type="InterPro" id="IPR037185">
    <property type="entry name" value="EmrE-like"/>
</dbReference>
<dbReference type="SUPFAM" id="SSF103481">
    <property type="entry name" value="Multidrug resistance efflux transporter EmrE"/>
    <property type="match status" value="1"/>
</dbReference>
<gene>
    <name evidence="6" type="ORF">HDU87_007582</name>
</gene>
<feature type="transmembrane region" description="Helical" evidence="5">
    <location>
        <begin position="243"/>
        <end position="262"/>
    </location>
</feature>
<dbReference type="AlphaFoldDB" id="A0AAD5TEL4"/>
<evidence type="ECO:0008006" key="8">
    <source>
        <dbReference type="Google" id="ProtNLM"/>
    </source>
</evidence>
<dbReference type="Proteomes" id="UP001212152">
    <property type="component" value="Unassembled WGS sequence"/>
</dbReference>
<dbReference type="GO" id="GO:0016020">
    <property type="term" value="C:membrane"/>
    <property type="evidence" value="ECO:0007669"/>
    <property type="project" value="UniProtKB-SubCell"/>
</dbReference>
<reference evidence="6" key="1">
    <citation type="submission" date="2020-05" db="EMBL/GenBank/DDBJ databases">
        <title>Phylogenomic resolution of chytrid fungi.</title>
        <authorList>
            <person name="Stajich J.E."/>
            <person name="Amses K."/>
            <person name="Simmons R."/>
            <person name="Seto K."/>
            <person name="Myers J."/>
            <person name="Bonds A."/>
            <person name="Quandt C.A."/>
            <person name="Barry K."/>
            <person name="Liu P."/>
            <person name="Grigoriev I."/>
            <person name="Longcore J.E."/>
            <person name="James T.Y."/>
        </authorList>
    </citation>
    <scope>NUCLEOTIDE SEQUENCE</scope>
    <source>
        <strain evidence="6">JEL0379</strain>
    </source>
</reference>
<keyword evidence="3 5" id="KW-1133">Transmembrane helix</keyword>
<dbReference type="PANTHER" id="PTHR12570">
    <property type="match status" value="1"/>
</dbReference>
<evidence type="ECO:0000313" key="7">
    <source>
        <dbReference type="Proteomes" id="UP001212152"/>
    </source>
</evidence>
<dbReference type="GO" id="GO:0015095">
    <property type="term" value="F:magnesium ion transmembrane transporter activity"/>
    <property type="evidence" value="ECO:0007669"/>
    <property type="project" value="InterPro"/>
</dbReference>
<feature type="transmembrane region" description="Helical" evidence="5">
    <location>
        <begin position="146"/>
        <end position="162"/>
    </location>
</feature>